<dbReference type="RefSeq" id="WP_116884792.1">
    <property type="nucleotide sequence ID" value="NZ_CALXNT010000127.1"/>
</dbReference>
<keyword evidence="1" id="KW-0732">Signal</keyword>
<dbReference type="EMBL" id="JABAEW010000011">
    <property type="protein sequence ID" value="NMD86498.1"/>
    <property type="molecule type" value="Genomic_DNA"/>
</dbReference>
<dbReference type="EMBL" id="QEKH01000022">
    <property type="protein sequence ID" value="PVY39172.1"/>
    <property type="molecule type" value="Genomic_DNA"/>
</dbReference>
<sequence length="234" mass="26552">MIRVWPVLLALAVWLPLAADETAPAPDAIWINQFDDPGVLEKETRLEGTRFLVPKTKFYIADEPTASDGKVLVVEAPKATGVLMSAPKVDLKKRPILRWRWRVIRPVGLKPGAKEPDDQAVVLYFGDGTLLKQRSIGYRWERNTELGKCGILSYVGGMMTVKFFCVRNRETAEGEWVVEERDVIQDYIDAFGKEPNEYFILSFGANSQYSGSQTRAEIDFVEFVPRPEPQEEKK</sequence>
<feature type="signal peptide" evidence="1">
    <location>
        <begin position="1"/>
        <end position="19"/>
    </location>
</feature>
<dbReference type="Proteomes" id="UP000245959">
    <property type="component" value="Unassembled WGS sequence"/>
</dbReference>
<dbReference type="InterPro" id="IPR021409">
    <property type="entry name" value="DUF3047"/>
</dbReference>
<evidence type="ECO:0000313" key="2">
    <source>
        <dbReference type="EMBL" id="NMD86498.1"/>
    </source>
</evidence>
<organism evidence="3 4">
    <name type="scientific">Victivallis vadensis</name>
    <dbReference type="NCBI Taxonomy" id="172901"/>
    <lineage>
        <taxon>Bacteria</taxon>
        <taxon>Pseudomonadati</taxon>
        <taxon>Lentisphaerota</taxon>
        <taxon>Lentisphaeria</taxon>
        <taxon>Victivallales</taxon>
        <taxon>Victivallaceae</taxon>
        <taxon>Victivallis</taxon>
    </lineage>
</organism>
<dbReference type="Pfam" id="PF11249">
    <property type="entry name" value="DUF3047"/>
    <property type="match status" value="1"/>
</dbReference>
<dbReference type="AlphaFoldDB" id="A0A2U1ARZ9"/>
<keyword evidence="4" id="KW-1185">Reference proteome</keyword>
<gene>
    <name evidence="3" type="ORF">C8D82_12247</name>
    <name evidence="2" type="ORF">HF882_07880</name>
</gene>
<dbReference type="GeneID" id="78296084"/>
<comment type="caution">
    <text evidence="3">The sequence shown here is derived from an EMBL/GenBank/DDBJ whole genome shotgun (WGS) entry which is preliminary data.</text>
</comment>
<accession>A0A2U1ARZ9</accession>
<evidence type="ECO:0000256" key="1">
    <source>
        <dbReference type="SAM" id="SignalP"/>
    </source>
</evidence>
<evidence type="ECO:0000313" key="4">
    <source>
        <dbReference type="Proteomes" id="UP000245959"/>
    </source>
</evidence>
<evidence type="ECO:0000313" key="5">
    <source>
        <dbReference type="Proteomes" id="UP000576225"/>
    </source>
</evidence>
<name>A0A2U1ARZ9_9BACT</name>
<reference evidence="3 4" key="1">
    <citation type="submission" date="2018-04" db="EMBL/GenBank/DDBJ databases">
        <title>Genomic Encyclopedia of Type Strains, Phase IV (KMG-IV): sequencing the most valuable type-strain genomes for metagenomic binning, comparative biology and taxonomic classification.</title>
        <authorList>
            <person name="Goeker M."/>
        </authorList>
    </citation>
    <scope>NUCLEOTIDE SEQUENCE [LARGE SCALE GENOMIC DNA]</scope>
    <source>
        <strain evidence="3 4">DSM 14823</strain>
    </source>
</reference>
<reference evidence="2 5" key="2">
    <citation type="submission" date="2020-04" db="EMBL/GenBank/DDBJ databases">
        <authorList>
            <person name="Hitch T.C.A."/>
            <person name="Wylensek D."/>
            <person name="Clavel T."/>
        </authorList>
    </citation>
    <scope>NUCLEOTIDE SEQUENCE [LARGE SCALE GENOMIC DNA]</scope>
    <source>
        <strain evidence="2 5">COR2-253-APC-1A</strain>
    </source>
</reference>
<proteinExistence type="predicted"/>
<evidence type="ECO:0000313" key="3">
    <source>
        <dbReference type="EMBL" id="PVY39172.1"/>
    </source>
</evidence>
<protein>
    <submittedName>
        <fullName evidence="2">DUF3047 domain-containing protein</fullName>
    </submittedName>
</protein>
<dbReference type="Proteomes" id="UP000576225">
    <property type="component" value="Unassembled WGS sequence"/>
</dbReference>
<feature type="chain" id="PRO_5041066873" evidence="1">
    <location>
        <begin position="20"/>
        <end position="234"/>
    </location>
</feature>